<feature type="compositionally biased region" description="Acidic residues" evidence="1">
    <location>
        <begin position="288"/>
        <end position="303"/>
    </location>
</feature>
<sequence>MKAPKTGMKAPKIAMKAPRANPQMAMKSPRVQVKLDVDDDDDLCPVCDGDCTCSSSRPTIPKPLIPATPLRSVIPSKEKTPPSIFPSNSDSSTKALPKKLFQKPIVVAKVALKNEPQRQQKIKPLPSKVDEPRRMLTCLADVVVDSDGHPWKAKTASKKLEPREFGRMLHIPSPEALKSAPMMEKLGAVWVVHEIKKLPVAKPISQSIFDSSSEEGEKMGSKSMKSVNQEHYMSSSDMDSDTAVIFSESSDDVHDEASMIIRDTDESGNELCAEMAGPPFVEQHSTDDCDDDSESESESESNDSVESLDGFLTDNSDEMEIDRIFAAAGTDDGSDASESDMDMFVENALYGGWSSSDELDDSDEDSVLDHPQSDSHAGESITDEVSPEISSSIPVNIGSDTVFMMPEAFEYPAGGFDYGLYSQDIHTLDPSVDDAFFGSGLDDVSFEDVVKVETEPVIATKPIVNFDIKQTHIGPNGEIITTTKQLSVPVKPKKKRPKQTKNADSVAGKESVLNDKSTENNTSQASGTSTLSALKSALSSIIANEPSQRNSNLVNTLVSSLKNVSGGSSTSLALLLESWKTNSDTQTDDRSSSSPAVNIAALAVIAAAVTAAKRKVSISSFIREINF</sequence>
<dbReference type="AlphaFoldDB" id="A0A1Y2CPQ5"/>
<feature type="compositionally biased region" description="Acidic residues" evidence="1">
    <location>
        <begin position="357"/>
        <end position="366"/>
    </location>
</feature>
<evidence type="ECO:0000313" key="2">
    <source>
        <dbReference type="EMBL" id="ORY49020.1"/>
    </source>
</evidence>
<comment type="caution">
    <text evidence="2">The sequence shown here is derived from an EMBL/GenBank/DDBJ whole genome shotgun (WGS) entry which is preliminary data.</text>
</comment>
<feature type="region of interest" description="Disordered" evidence="1">
    <location>
        <begin position="484"/>
        <end position="528"/>
    </location>
</feature>
<keyword evidence="3" id="KW-1185">Reference proteome</keyword>
<feature type="region of interest" description="Disordered" evidence="1">
    <location>
        <begin position="279"/>
        <end position="315"/>
    </location>
</feature>
<feature type="region of interest" description="Disordered" evidence="1">
    <location>
        <begin position="1"/>
        <end position="28"/>
    </location>
</feature>
<dbReference type="OrthoDB" id="2132648at2759"/>
<feature type="region of interest" description="Disordered" evidence="1">
    <location>
        <begin position="58"/>
        <end position="92"/>
    </location>
</feature>
<evidence type="ECO:0000256" key="1">
    <source>
        <dbReference type="SAM" id="MobiDB-lite"/>
    </source>
</evidence>
<reference evidence="2 3" key="1">
    <citation type="submission" date="2016-07" db="EMBL/GenBank/DDBJ databases">
        <title>Pervasive Adenine N6-methylation of Active Genes in Fungi.</title>
        <authorList>
            <consortium name="DOE Joint Genome Institute"/>
            <person name="Mondo S.J."/>
            <person name="Dannebaum R.O."/>
            <person name="Kuo R.C."/>
            <person name="Labutti K."/>
            <person name="Haridas S."/>
            <person name="Kuo A."/>
            <person name="Salamov A."/>
            <person name="Ahrendt S.R."/>
            <person name="Lipzen A."/>
            <person name="Sullivan W."/>
            <person name="Andreopoulos W.B."/>
            <person name="Clum A."/>
            <person name="Lindquist E."/>
            <person name="Daum C."/>
            <person name="Ramamoorthy G.K."/>
            <person name="Gryganskyi A."/>
            <person name="Culley D."/>
            <person name="Magnuson J.K."/>
            <person name="James T.Y."/>
            <person name="O'Malley M.A."/>
            <person name="Stajich J.E."/>
            <person name="Spatafora J.W."/>
            <person name="Visel A."/>
            <person name="Grigoriev I.V."/>
        </authorList>
    </citation>
    <scope>NUCLEOTIDE SEQUENCE [LARGE SCALE GENOMIC DNA]</scope>
    <source>
        <strain evidence="2 3">JEL800</strain>
    </source>
</reference>
<evidence type="ECO:0000313" key="3">
    <source>
        <dbReference type="Proteomes" id="UP000193642"/>
    </source>
</evidence>
<dbReference type="EMBL" id="MCGO01000010">
    <property type="protein sequence ID" value="ORY49020.1"/>
    <property type="molecule type" value="Genomic_DNA"/>
</dbReference>
<organism evidence="2 3">
    <name type="scientific">Rhizoclosmatium globosum</name>
    <dbReference type="NCBI Taxonomy" id="329046"/>
    <lineage>
        <taxon>Eukaryota</taxon>
        <taxon>Fungi</taxon>
        <taxon>Fungi incertae sedis</taxon>
        <taxon>Chytridiomycota</taxon>
        <taxon>Chytridiomycota incertae sedis</taxon>
        <taxon>Chytridiomycetes</taxon>
        <taxon>Chytridiales</taxon>
        <taxon>Chytriomycetaceae</taxon>
        <taxon>Rhizoclosmatium</taxon>
    </lineage>
</organism>
<dbReference type="Proteomes" id="UP000193642">
    <property type="component" value="Unassembled WGS sequence"/>
</dbReference>
<proteinExistence type="predicted"/>
<name>A0A1Y2CPQ5_9FUNG</name>
<accession>A0A1Y2CPQ5</accession>
<feature type="region of interest" description="Disordered" evidence="1">
    <location>
        <begin position="354"/>
        <end position="392"/>
    </location>
</feature>
<gene>
    <name evidence="2" type="ORF">BCR33DRAFT_16301</name>
</gene>
<feature type="compositionally biased region" description="Basic and acidic residues" evidence="1">
    <location>
        <begin position="367"/>
        <end position="377"/>
    </location>
</feature>
<protein>
    <submittedName>
        <fullName evidence="2">Uncharacterized protein</fullName>
    </submittedName>
</protein>